<keyword evidence="5 7" id="KW-0472">Membrane</keyword>
<keyword evidence="6" id="KW-0175">Coiled coil</keyword>
<feature type="coiled-coil region" evidence="6">
    <location>
        <begin position="302"/>
        <end position="343"/>
    </location>
</feature>
<dbReference type="InterPro" id="IPR003838">
    <property type="entry name" value="ABC3_permease_C"/>
</dbReference>
<feature type="transmembrane region" description="Helical" evidence="7">
    <location>
        <begin position="417"/>
        <end position="444"/>
    </location>
</feature>
<accession>A0A133XZ26</accession>
<feature type="transmembrane region" description="Helical" evidence="7">
    <location>
        <begin position="822"/>
        <end position="842"/>
    </location>
</feature>
<dbReference type="STRING" id="87541.AWM71_02935"/>
<feature type="transmembrane region" description="Helical" evidence="7">
    <location>
        <begin position="466"/>
        <end position="490"/>
    </location>
</feature>
<feature type="domain" description="ABC3 transporter permease C-terminal" evidence="8">
    <location>
        <begin position="372"/>
        <end position="484"/>
    </location>
</feature>
<evidence type="ECO:0000313" key="9">
    <source>
        <dbReference type="EMBL" id="KXB36206.1"/>
    </source>
</evidence>
<feature type="transmembrane region" description="Helical" evidence="7">
    <location>
        <begin position="766"/>
        <end position="789"/>
    </location>
</feature>
<dbReference type="PANTHER" id="PTHR30287">
    <property type="entry name" value="MEMBRANE COMPONENT OF PREDICTED ABC SUPERFAMILY METABOLITE UPTAKE TRANSPORTER"/>
    <property type="match status" value="1"/>
</dbReference>
<evidence type="ECO:0000259" key="8">
    <source>
        <dbReference type="Pfam" id="PF02687"/>
    </source>
</evidence>
<reference evidence="9 10" key="1">
    <citation type="submission" date="2016-01" db="EMBL/GenBank/DDBJ databases">
        <authorList>
            <person name="Oliw E.H."/>
        </authorList>
    </citation>
    <scope>NUCLEOTIDE SEQUENCE [LARGE SCALE GENOMIC DNA]</scope>
    <source>
        <strain evidence="9 10">KA00635</strain>
    </source>
</reference>
<feature type="transmembrane region" description="Helical" evidence="7">
    <location>
        <begin position="372"/>
        <end position="389"/>
    </location>
</feature>
<evidence type="ECO:0000256" key="6">
    <source>
        <dbReference type="SAM" id="Coils"/>
    </source>
</evidence>
<dbReference type="GO" id="GO:0005886">
    <property type="term" value="C:plasma membrane"/>
    <property type="evidence" value="ECO:0007669"/>
    <property type="project" value="UniProtKB-SubCell"/>
</dbReference>
<sequence length="899" mass="101334">MVKMKKTLLKNARREIIKTWPRFLALLGIILLGIGFFVGIRAAAPDMLISAHRYYQTHHLQDLSVQSTFGLRQADRERIERVEGIDYLPYKTVDRQSEGTELLFHIFPDFEQMPGNFNKWWIKEGRLPQKEGEIAVDAKVVKEYGSTFQIGQKLSFNQMGVKDDPKAPQLKEDQFVIVGILYSPLYMDRLERGYTQIGNGHLNAFAVVYPEDLVGEYDSAFAIRVQAAQGEKAYSESYKEKIKASQSQLEEAFKDRGPEVLKETKRQAQEPLDQAKQTICQAKEQLRQKEAFLSAAQEQLAIQGQEDTLKAALKEKDKAKEALNRQEAQIDEKEKQLQTLSEPKYFINDRSHLPGVKEYGQNADRIAAIAQVFPWLFFLVAILVSYTTMTRMVDEKRLQVGTLKALGYSQVDIAMEFFIYASTATCFGALVGGSIGNFLFPWIICKSYAMMYPLPEIVYGVYWKDVFLSLAIGLGTTIGPVFVTIHSLLLEKTAELMRPKAPKVGGHIWIEKCRFLWNKLSFLNKITLRNLFRYKGRNLMMVLGVMGCTALVITGLGIGDSISGLAYRQFNVVESYDGLVQYASDLQAEDVDQVNTFIHQTKNVADVLPLRIETWHTPAGQIAQQNVQLKVLDASSNYRDYYALSDSNNQSPLNLPKDGVLVTQKLAKLFDLKVGDELPLMNDKEEVVNLPIKGIVEAYIGHSCIMSKDYYQEKLGKEALANSAVIQLKQLEAFNQVAETLKSDNRIVGVGNTQTFQKAFKDTLEALNTVTLILIVAAAVLDFIVLYSLTNINVSERLLELSTIKVLGAFSHEMTLYIFKELLIMTGIGIMLGLCGGLRLTVYILETVEIDTMIFPHRIHGISYLIATVLTFTFTEIVIGIMHIKLKQIDMVEALKGVE</sequence>
<protein>
    <submittedName>
        <fullName evidence="9">Efflux ABC transporter, permease protein</fullName>
    </submittedName>
</protein>
<dbReference type="PATRIC" id="fig|87541.4.peg.970"/>
<evidence type="ECO:0000256" key="3">
    <source>
        <dbReference type="ARBA" id="ARBA00022692"/>
    </source>
</evidence>
<comment type="subcellular location">
    <subcellularLocation>
        <location evidence="1">Cell membrane</location>
        <topology evidence="1">Multi-pass membrane protein</topology>
    </subcellularLocation>
</comment>
<feature type="domain" description="ABC3 transporter permease C-terminal" evidence="8">
    <location>
        <begin position="773"/>
        <end position="882"/>
    </location>
</feature>
<dbReference type="PANTHER" id="PTHR30287:SF1">
    <property type="entry name" value="INNER MEMBRANE PROTEIN"/>
    <property type="match status" value="1"/>
</dbReference>
<organism evidence="9 10">
    <name type="scientific">Aerococcus christensenii</name>
    <dbReference type="NCBI Taxonomy" id="87541"/>
    <lineage>
        <taxon>Bacteria</taxon>
        <taxon>Bacillati</taxon>
        <taxon>Bacillota</taxon>
        <taxon>Bacilli</taxon>
        <taxon>Lactobacillales</taxon>
        <taxon>Aerococcaceae</taxon>
        <taxon>Aerococcus</taxon>
    </lineage>
</organism>
<evidence type="ECO:0000256" key="1">
    <source>
        <dbReference type="ARBA" id="ARBA00004651"/>
    </source>
</evidence>
<comment type="caution">
    <text evidence="9">The sequence shown here is derived from an EMBL/GenBank/DDBJ whole genome shotgun (WGS) entry which is preliminary data.</text>
</comment>
<keyword evidence="2" id="KW-1003">Cell membrane</keyword>
<evidence type="ECO:0000256" key="4">
    <source>
        <dbReference type="ARBA" id="ARBA00022989"/>
    </source>
</evidence>
<dbReference type="InterPro" id="IPR038766">
    <property type="entry name" value="Membrane_comp_ABC_pdt"/>
</dbReference>
<feature type="transmembrane region" description="Helical" evidence="7">
    <location>
        <begin position="862"/>
        <end position="882"/>
    </location>
</feature>
<evidence type="ECO:0000256" key="2">
    <source>
        <dbReference type="ARBA" id="ARBA00022475"/>
    </source>
</evidence>
<gene>
    <name evidence="9" type="ORF">HMPREF3187_00979</name>
</gene>
<feature type="transmembrane region" description="Helical" evidence="7">
    <location>
        <begin position="539"/>
        <end position="559"/>
    </location>
</feature>
<proteinExistence type="predicted"/>
<name>A0A133XZ26_9LACT</name>
<dbReference type="Pfam" id="PF02687">
    <property type="entry name" value="FtsX"/>
    <property type="match status" value="2"/>
</dbReference>
<dbReference type="EMBL" id="LSCQ01000046">
    <property type="protein sequence ID" value="KXB36206.1"/>
    <property type="molecule type" value="Genomic_DNA"/>
</dbReference>
<evidence type="ECO:0000256" key="7">
    <source>
        <dbReference type="SAM" id="Phobius"/>
    </source>
</evidence>
<evidence type="ECO:0000313" key="10">
    <source>
        <dbReference type="Proteomes" id="UP000070422"/>
    </source>
</evidence>
<keyword evidence="3 7" id="KW-0812">Transmembrane</keyword>
<keyword evidence="4 7" id="KW-1133">Transmembrane helix</keyword>
<dbReference type="Proteomes" id="UP000070422">
    <property type="component" value="Unassembled WGS sequence"/>
</dbReference>
<dbReference type="AlphaFoldDB" id="A0A133XZ26"/>
<evidence type="ECO:0000256" key="5">
    <source>
        <dbReference type="ARBA" id="ARBA00023136"/>
    </source>
</evidence>